<evidence type="ECO:0000256" key="1">
    <source>
        <dbReference type="ARBA" id="ARBA00007847"/>
    </source>
</evidence>
<sequence length="240" mass="26409">MKTINSDDKMIGVIGGMGPMASQLFYKMVTELTVADSDQEHVKMLILSDTQMPDRTKAILSGNTDDVTRRMLSDAILLQSAGCSAIAVTCNTAHYFVDIIQEKISIPFIHMINDTASYLGEICSGDKIAILATDGTIEIGAYQKALLKEGLEPYVLSDEGQRNVMYEIYDCIKSGNACDTTIWKKIEKEVLGTGCSKAIMGCTELSIIKKDESLGEMYVDPMEILARRVIEFTGHKVKEV</sequence>
<dbReference type="InterPro" id="IPR015942">
    <property type="entry name" value="Asp/Glu/hydantoin_racemase"/>
</dbReference>
<dbReference type="InterPro" id="IPR018187">
    <property type="entry name" value="Asp/Glu_racemase_AS_1"/>
</dbReference>
<keyword evidence="4" id="KW-1185">Reference proteome</keyword>
<comment type="caution">
    <text evidence="3">The sequence shown here is derived from an EMBL/GenBank/DDBJ whole genome shotgun (WGS) entry which is preliminary data.</text>
</comment>
<dbReference type="InterPro" id="IPR001920">
    <property type="entry name" value="Asp/Glu_race"/>
</dbReference>
<dbReference type="SUPFAM" id="SSF53681">
    <property type="entry name" value="Aspartate/glutamate racemase"/>
    <property type="match status" value="2"/>
</dbReference>
<dbReference type="PROSITE" id="PS00923">
    <property type="entry name" value="ASP_GLU_RACEMASE_1"/>
    <property type="match status" value="1"/>
</dbReference>
<dbReference type="NCBIfam" id="TIGR00035">
    <property type="entry name" value="asp_race"/>
    <property type="match status" value="1"/>
</dbReference>
<dbReference type="Pfam" id="PF01177">
    <property type="entry name" value="Asp_Glu_race"/>
    <property type="match status" value="1"/>
</dbReference>
<dbReference type="PANTHER" id="PTHR21198">
    <property type="entry name" value="GLUTAMATE RACEMASE"/>
    <property type="match status" value="1"/>
</dbReference>
<proteinExistence type="inferred from homology"/>
<dbReference type="PANTHER" id="PTHR21198:SF7">
    <property type="entry name" value="ASPARTATE-GLUTAMATE RACEMASE FAMILY"/>
    <property type="match status" value="1"/>
</dbReference>
<evidence type="ECO:0000313" key="4">
    <source>
        <dbReference type="Proteomes" id="UP000295500"/>
    </source>
</evidence>
<organism evidence="3 4">
    <name type="scientific">Aminicella lysinilytica</name>
    <dbReference type="NCBI Taxonomy" id="433323"/>
    <lineage>
        <taxon>Bacteria</taxon>
        <taxon>Bacillati</taxon>
        <taxon>Bacillota</taxon>
        <taxon>Clostridia</taxon>
        <taxon>Peptostreptococcales</taxon>
        <taxon>Anaerovoracaceae</taxon>
        <taxon>Aminicella</taxon>
    </lineage>
</organism>
<dbReference type="Gene3D" id="3.40.50.1860">
    <property type="match status" value="2"/>
</dbReference>
<gene>
    <name evidence="3" type="ORF">EV211_1308</name>
</gene>
<reference evidence="3 4" key="1">
    <citation type="submission" date="2019-03" db="EMBL/GenBank/DDBJ databases">
        <title>Genomic Encyclopedia of Type Strains, Phase IV (KMG-IV): sequencing the most valuable type-strain genomes for metagenomic binning, comparative biology and taxonomic classification.</title>
        <authorList>
            <person name="Goeker M."/>
        </authorList>
    </citation>
    <scope>NUCLEOTIDE SEQUENCE [LARGE SCALE GENOMIC DNA]</scope>
    <source>
        <strain evidence="3 4">DSM 28287</strain>
    </source>
</reference>
<dbReference type="InterPro" id="IPR004380">
    <property type="entry name" value="Asp_race"/>
</dbReference>
<dbReference type="Proteomes" id="UP000295500">
    <property type="component" value="Unassembled WGS sequence"/>
</dbReference>
<dbReference type="EMBL" id="SNXO01000030">
    <property type="protein sequence ID" value="TDP51474.1"/>
    <property type="molecule type" value="Genomic_DNA"/>
</dbReference>
<dbReference type="OrthoDB" id="9803739at2"/>
<evidence type="ECO:0000256" key="2">
    <source>
        <dbReference type="ARBA" id="ARBA00023235"/>
    </source>
</evidence>
<protein>
    <submittedName>
        <fullName evidence="3">Aspartate racemase</fullName>
    </submittedName>
</protein>
<name>A0A4R6PYT4_9FIRM</name>
<dbReference type="GO" id="GO:0047661">
    <property type="term" value="F:amino-acid racemase activity"/>
    <property type="evidence" value="ECO:0007669"/>
    <property type="project" value="InterPro"/>
</dbReference>
<comment type="similarity">
    <text evidence="1">Belongs to the aspartate/glutamate racemases family.</text>
</comment>
<dbReference type="AlphaFoldDB" id="A0A4R6PYT4"/>
<evidence type="ECO:0000313" key="3">
    <source>
        <dbReference type="EMBL" id="TDP51474.1"/>
    </source>
</evidence>
<dbReference type="RefSeq" id="WP_133528920.1">
    <property type="nucleotide sequence ID" value="NZ_SNXO01000030.1"/>
</dbReference>
<accession>A0A4R6PYT4</accession>
<keyword evidence="2" id="KW-0413">Isomerase</keyword>